<evidence type="ECO:0000256" key="2">
    <source>
        <dbReference type="ARBA" id="ARBA00004201"/>
    </source>
</evidence>
<dbReference type="Pfam" id="PF09770">
    <property type="entry name" value="PAT1"/>
    <property type="match status" value="1"/>
</dbReference>
<evidence type="ECO:0000259" key="8">
    <source>
        <dbReference type="Pfam" id="PF09770"/>
    </source>
</evidence>
<evidence type="ECO:0000256" key="5">
    <source>
        <dbReference type="ARBA" id="ARBA00022884"/>
    </source>
</evidence>
<evidence type="ECO:0000256" key="7">
    <source>
        <dbReference type="SAM" id="MobiDB-lite"/>
    </source>
</evidence>
<dbReference type="GO" id="GO:0000932">
    <property type="term" value="C:P-body"/>
    <property type="evidence" value="ECO:0007669"/>
    <property type="project" value="UniProtKB-SubCell"/>
</dbReference>
<dbReference type="AlphaFoldDB" id="A0AAV2H3Y2"/>
<evidence type="ECO:0000256" key="1">
    <source>
        <dbReference type="ARBA" id="ARBA00004123"/>
    </source>
</evidence>
<dbReference type="InterPro" id="IPR019167">
    <property type="entry name" value="PAT1_dom"/>
</dbReference>
<comment type="caution">
    <text evidence="9">The sequence shown here is derived from an EMBL/GenBank/DDBJ whole genome shotgun (WGS) entry which is preliminary data.</text>
</comment>
<evidence type="ECO:0000256" key="6">
    <source>
        <dbReference type="ARBA" id="ARBA00023242"/>
    </source>
</evidence>
<gene>
    <name evidence="9" type="ORF">GSLYS_00002398001</name>
</gene>
<protein>
    <recommendedName>
        <fullName evidence="8">mRNA decay factor PAT1 domain-containing protein</fullName>
    </recommendedName>
</protein>
<dbReference type="GO" id="GO:0003723">
    <property type="term" value="F:RNA binding"/>
    <property type="evidence" value="ECO:0007669"/>
    <property type="project" value="UniProtKB-KW"/>
</dbReference>
<keyword evidence="5" id="KW-0694">RNA-binding</keyword>
<keyword evidence="4" id="KW-0963">Cytoplasm</keyword>
<dbReference type="InterPro" id="IPR039900">
    <property type="entry name" value="Pat1-like"/>
</dbReference>
<accession>A0AAV2H3Y2</accession>
<dbReference type="GO" id="GO:0000290">
    <property type="term" value="P:deadenylation-dependent decapping of nuclear-transcribed mRNA"/>
    <property type="evidence" value="ECO:0007669"/>
    <property type="project" value="InterPro"/>
</dbReference>
<comment type="subcellular location">
    <subcellularLocation>
        <location evidence="2">Cytoplasm</location>
        <location evidence="2">P-body</location>
    </subcellularLocation>
    <subcellularLocation>
        <location evidence="1">Nucleus</location>
    </subcellularLocation>
</comment>
<dbReference type="GO" id="GO:0005634">
    <property type="term" value="C:nucleus"/>
    <property type="evidence" value="ECO:0007669"/>
    <property type="project" value="UniProtKB-SubCell"/>
</dbReference>
<feature type="region of interest" description="Disordered" evidence="7">
    <location>
        <begin position="239"/>
        <end position="263"/>
    </location>
</feature>
<dbReference type="PANTHER" id="PTHR21551:SF0">
    <property type="entry name" value="PROTEIN ASSOCIATED WITH TOPO II RELATED-1, ISOFORM A"/>
    <property type="match status" value="1"/>
</dbReference>
<feature type="domain" description="mRNA decay factor PAT1" evidence="8">
    <location>
        <begin position="514"/>
        <end position="787"/>
    </location>
</feature>
<sequence length="848" mass="95347">MALSREEPRIFTVLGVGKFGEDENQLIQAPEEEEEFDVLNDETFGDLGEVADYDWEDATKRLAEELGGSSLPLHVGEQTRDSGFITMDKGYASVTQEDELEQSISRLVVDDGDSKGFNVNGQPIPGVMRRSHLDELFGPNSPPGYMDLETLTSPGKNIWGSPSGDNPFQKPVNNTLQALFASAKQAALRDFPGAFNDARSTPGHPPTLPAEAQTLAEIEHGFLAREQHKPRVLTSEELERQLRGDPPLPPQDKKTFSLPTQIPPPGTAVAFRKQVSQGPPPIMNQFGVKVANGGSSPINIIRPPASNLRGFHESPNVMGRSLSPSPSSSQFVPGIPPPGLITPPPNMISSYGPATVLMANCLFNNNMARPPPPAGHPPHQNVGSPFGSPTPAVNLTRQQQQFYYHQQQRVNTWDRSYTENRTGVSYSNSHYGDPRDHYNVQRGPGQHGHFQRHSQDLNVSDYHDKDLEDEYAGLMTKKEKDWIIKIQLIQLQTDNPYLDDYYYTYYTMKKKAADRDRQGEKHISELELLIPNMVKIEPRTYTPAQFEGSLGRLTAASVHNPRQIIDVCRNVSPTNEDATQKSVSKELRKYRQLLMDIEKGFNVILDVDDIEKKVLALPSENRMPLFEERLEKIQIVYDYFMQDDSLKNFVPTLGVRKGRKLLARLMPLLDKVQWLSIATVLLSHLPILIRKDQDEEGLQVLMPPLSRYIAQCDLECLVHFASILQKHPKQNVDGLPLLLHNSFGISLLCCLIKSGEDYFKNTSPIDIENQLKTQWTQFIEEFVTSLEVVPKEELAWPDKHQPQVGEHIDRFINNKIIGSVEDKLAHFSKPRPKVIQDDTVNQHVVPSS</sequence>
<organism evidence="9 10">
    <name type="scientific">Lymnaea stagnalis</name>
    <name type="common">Great pond snail</name>
    <name type="synonym">Helix stagnalis</name>
    <dbReference type="NCBI Taxonomy" id="6523"/>
    <lineage>
        <taxon>Eukaryota</taxon>
        <taxon>Metazoa</taxon>
        <taxon>Spiralia</taxon>
        <taxon>Lophotrochozoa</taxon>
        <taxon>Mollusca</taxon>
        <taxon>Gastropoda</taxon>
        <taxon>Heterobranchia</taxon>
        <taxon>Euthyneura</taxon>
        <taxon>Panpulmonata</taxon>
        <taxon>Hygrophila</taxon>
        <taxon>Lymnaeoidea</taxon>
        <taxon>Lymnaeidae</taxon>
        <taxon>Lymnaea</taxon>
    </lineage>
</organism>
<keyword evidence="6" id="KW-0539">Nucleus</keyword>
<evidence type="ECO:0000256" key="3">
    <source>
        <dbReference type="ARBA" id="ARBA00009138"/>
    </source>
</evidence>
<evidence type="ECO:0000256" key="4">
    <source>
        <dbReference type="ARBA" id="ARBA00022490"/>
    </source>
</evidence>
<name>A0AAV2H3Y2_LYMST</name>
<comment type="similarity">
    <text evidence="3">Belongs to the PAT1 family.</text>
</comment>
<dbReference type="EMBL" id="CAXITT010000029">
    <property type="protein sequence ID" value="CAL1528228.1"/>
    <property type="molecule type" value="Genomic_DNA"/>
</dbReference>
<evidence type="ECO:0000313" key="10">
    <source>
        <dbReference type="Proteomes" id="UP001497497"/>
    </source>
</evidence>
<reference evidence="9 10" key="1">
    <citation type="submission" date="2024-04" db="EMBL/GenBank/DDBJ databases">
        <authorList>
            <consortium name="Genoscope - CEA"/>
            <person name="William W."/>
        </authorList>
    </citation>
    <scope>NUCLEOTIDE SEQUENCE [LARGE SCALE GENOMIC DNA]</scope>
</reference>
<dbReference type="PANTHER" id="PTHR21551">
    <property type="entry name" value="TOPOISOMERASE II-ASSOCIATED PROTEIN PAT1"/>
    <property type="match status" value="1"/>
</dbReference>
<feature type="region of interest" description="Disordered" evidence="7">
    <location>
        <begin position="369"/>
        <end position="392"/>
    </location>
</feature>
<proteinExistence type="inferred from homology"/>
<dbReference type="Proteomes" id="UP001497497">
    <property type="component" value="Unassembled WGS sequence"/>
</dbReference>
<keyword evidence="10" id="KW-1185">Reference proteome</keyword>
<dbReference type="GO" id="GO:0033962">
    <property type="term" value="P:P-body assembly"/>
    <property type="evidence" value="ECO:0007669"/>
    <property type="project" value="TreeGrafter"/>
</dbReference>
<evidence type="ECO:0000313" key="9">
    <source>
        <dbReference type="EMBL" id="CAL1528228.1"/>
    </source>
</evidence>